<keyword evidence="2" id="KW-1185">Reference proteome</keyword>
<dbReference type="RefSeq" id="WP_285342857.1">
    <property type="nucleotide sequence ID" value="NZ_JASITI010000016.1"/>
</dbReference>
<sequence length="211" mass="23854">MQNLDPQRRDERLAELNFSNDLFHLALDLAAEDVRGCTDMDAPSMRGTMFWSRTNRYLAEQLIPLGWERTSRDSILRMIHPERTHVVTAISAAGGVGDLEARVRSKNPKGPKTARMVEMNGQLAVMTRDQVRWGRELDEMPTWCLLYKWNKGVISAELSLPVKMNGAFIDEWLERIPLDLPDLGDPGFDVTLLDDPGDEDGPQVMVEYLGG</sequence>
<evidence type="ECO:0000313" key="2">
    <source>
        <dbReference type="Proteomes" id="UP001223390"/>
    </source>
</evidence>
<proteinExistence type="predicted"/>
<dbReference type="Proteomes" id="UP001223390">
    <property type="component" value="Unassembled WGS sequence"/>
</dbReference>
<name>A0ABT7GVX0_9ACTN</name>
<accession>A0ABT7GVX0</accession>
<reference evidence="1 2" key="1">
    <citation type="submission" date="2023-05" db="EMBL/GenBank/DDBJ databases">
        <title>Sequencing and Assembly of Streptomyces sp. NP73.</title>
        <authorList>
            <person name="Konwar A.N."/>
            <person name="Saikia K."/>
            <person name="Thakur D."/>
        </authorList>
    </citation>
    <scope>NUCLEOTIDE SEQUENCE [LARGE SCALE GENOMIC DNA]</scope>
    <source>
        <strain evidence="1 2">NP73</strain>
    </source>
</reference>
<comment type="caution">
    <text evidence="1">The sequence shown here is derived from an EMBL/GenBank/DDBJ whole genome shotgun (WGS) entry which is preliminary data.</text>
</comment>
<organism evidence="1 2">
    <name type="scientific">Streptomyces katrae</name>
    <dbReference type="NCBI Taxonomy" id="68223"/>
    <lineage>
        <taxon>Bacteria</taxon>
        <taxon>Bacillati</taxon>
        <taxon>Actinomycetota</taxon>
        <taxon>Actinomycetes</taxon>
        <taxon>Kitasatosporales</taxon>
        <taxon>Streptomycetaceae</taxon>
        <taxon>Streptomyces</taxon>
    </lineage>
</organism>
<protein>
    <submittedName>
        <fullName evidence="1">Uncharacterized protein</fullName>
    </submittedName>
</protein>
<dbReference type="EMBL" id="JASITI010000016">
    <property type="protein sequence ID" value="MDK9497040.1"/>
    <property type="molecule type" value="Genomic_DNA"/>
</dbReference>
<evidence type="ECO:0000313" key="1">
    <source>
        <dbReference type="EMBL" id="MDK9497040.1"/>
    </source>
</evidence>
<gene>
    <name evidence="1" type="ORF">QEZ40_001688</name>
</gene>